<organism evidence="2 3">
    <name type="scientific">Pleuronectes platessa</name>
    <name type="common">European plaice</name>
    <dbReference type="NCBI Taxonomy" id="8262"/>
    <lineage>
        <taxon>Eukaryota</taxon>
        <taxon>Metazoa</taxon>
        <taxon>Chordata</taxon>
        <taxon>Craniata</taxon>
        <taxon>Vertebrata</taxon>
        <taxon>Euteleostomi</taxon>
        <taxon>Actinopterygii</taxon>
        <taxon>Neopterygii</taxon>
        <taxon>Teleostei</taxon>
        <taxon>Neoteleostei</taxon>
        <taxon>Acanthomorphata</taxon>
        <taxon>Carangaria</taxon>
        <taxon>Pleuronectiformes</taxon>
        <taxon>Pleuronectoidei</taxon>
        <taxon>Pleuronectidae</taxon>
        <taxon>Pleuronectes</taxon>
    </lineage>
</organism>
<keyword evidence="3" id="KW-1185">Reference proteome</keyword>
<gene>
    <name evidence="2" type="ORF">PLEPLA_LOCUS38846</name>
</gene>
<name>A0A9N7Z0G0_PLEPL</name>
<sequence length="110" mass="11962">MSKDTFRRKYLHLVPVRDLSRGDGDTAHPQLSPRRTGGMNVSHGDDKKPSRGPGAAEEEEEVSSSVVARAADLTKEKQTKTTKRGRIRGLSGKLHCGQQAVACPVLQITL</sequence>
<reference evidence="2" key="1">
    <citation type="submission" date="2020-03" db="EMBL/GenBank/DDBJ databases">
        <authorList>
            <person name="Weist P."/>
        </authorList>
    </citation>
    <scope>NUCLEOTIDE SEQUENCE</scope>
</reference>
<dbReference type="Proteomes" id="UP001153269">
    <property type="component" value="Unassembled WGS sequence"/>
</dbReference>
<dbReference type="AlphaFoldDB" id="A0A9N7Z0G0"/>
<evidence type="ECO:0000313" key="3">
    <source>
        <dbReference type="Proteomes" id="UP001153269"/>
    </source>
</evidence>
<evidence type="ECO:0000256" key="1">
    <source>
        <dbReference type="SAM" id="MobiDB-lite"/>
    </source>
</evidence>
<feature type="region of interest" description="Disordered" evidence="1">
    <location>
        <begin position="15"/>
        <end position="86"/>
    </location>
</feature>
<accession>A0A9N7Z0G0</accession>
<evidence type="ECO:0000313" key="2">
    <source>
        <dbReference type="EMBL" id="CAB1451153.1"/>
    </source>
</evidence>
<comment type="caution">
    <text evidence="2">The sequence shown here is derived from an EMBL/GenBank/DDBJ whole genome shotgun (WGS) entry which is preliminary data.</text>
</comment>
<dbReference type="EMBL" id="CADEAL010004079">
    <property type="protein sequence ID" value="CAB1451153.1"/>
    <property type="molecule type" value="Genomic_DNA"/>
</dbReference>
<protein>
    <submittedName>
        <fullName evidence="2">Uncharacterized protein</fullName>
    </submittedName>
</protein>
<proteinExistence type="predicted"/>